<organism evidence="2 3">
    <name type="scientific">Bacillus salipaludis</name>
    <dbReference type="NCBI Taxonomy" id="2547811"/>
    <lineage>
        <taxon>Bacteria</taxon>
        <taxon>Bacillati</taxon>
        <taxon>Bacillota</taxon>
        <taxon>Bacilli</taxon>
        <taxon>Bacillales</taxon>
        <taxon>Bacillaceae</taxon>
        <taxon>Bacillus</taxon>
    </lineage>
</organism>
<protein>
    <submittedName>
        <fullName evidence="2">Uncharacterized protein</fullName>
    </submittedName>
</protein>
<keyword evidence="1" id="KW-0472">Membrane</keyword>
<name>A0AA90R7P9_9BACI</name>
<keyword evidence="1" id="KW-0812">Transmembrane</keyword>
<sequence length="267" mass="29955">MQTIIWAFGSMLVLMLILSFLSIGYTFKGKLSIVLASLVLSLGGSLAASSFSLILTILLIISLVFFTAYFLDRRAGSLIYIGNTVSEEGSVEEIENVIPFDSKIELVNEEISLIPPELEVVKSNEINVLEDVNDQSAQNSRILEKNLAFEEITEILDEDISSYLEENTDLENLGQDMETEPEDTYLSDIESLLVEEVEMNHLKDEQEILDEDENITSLDKADTLLYDSSELKQLDDFTLDILIAEQEAAVGRNEDIEILNKDKSLQK</sequence>
<proteinExistence type="predicted"/>
<keyword evidence="1" id="KW-1133">Transmembrane helix</keyword>
<reference evidence="2" key="1">
    <citation type="submission" date="2023-08" db="EMBL/GenBank/DDBJ databases">
        <title>Nitrogen cycling bacteria in agricultural field soils.</title>
        <authorList>
            <person name="Jang J."/>
        </authorList>
    </citation>
    <scope>NUCLEOTIDE SEQUENCE</scope>
    <source>
        <strain evidence="2">PS3-36</strain>
    </source>
</reference>
<comment type="caution">
    <text evidence="2">The sequence shown here is derived from an EMBL/GenBank/DDBJ whole genome shotgun (WGS) entry which is preliminary data.</text>
</comment>
<evidence type="ECO:0000313" key="3">
    <source>
        <dbReference type="Proteomes" id="UP001178888"/>
    </source>
</evidence>
<gene>
    <name evidence="2" type="ORF">RCG21_26390</name>
</gene>
<dbReference type="EMBL" id="JAVGVR010000001">
    <property type="protein sequence ID" value="MDQ6599831.1"/>
    <property type="molecule type" value="Genomic_DNA"/>
</dbReference>
<evidence type="ECO:0000313" key="2">
    <source>
        <dbReference type="EMBL" id="MDQ6599831.1"/>
    </source>
</evidence>
<dbReference type="RefSeq" id="WP_308913914.1">
    <property type="nucleotide sequence ID" value="NZ_JAVGVR010000001.1"/>
</dbReference>
<keyword evidence="3" id="KW-1185">Reference proteome</keyword>
<evidence type="ECO:0000256" key="1">
    <source>
        <dbReference type="SAM" id="Phobius"/>
    </source>
</evidence>
<dbReference type="AlphaFoldDB" id="A0AA90R7P9"/>
<feature type="transmembrane region" description="Helical" evidence="1">
    <location>
        <begin position="53"/>
        <end position="71"/>
    </location>
</feature>
<accession>A0AA90R7P9</accession>
<feature type="transmembrane region" description="Helical" evidence="1">
    <location>
        <begin position="6"/>
        <end position="24"/>
    </location>
</feature>
<dbReference type="Proteomes" id="UP001178888">
    <property type="component" value="Unassembled WGS sequence"/>
</dbReference>